<dbReference type="InterPro" id="IPR001387">
    <property type="entry name" value="Cro/C1-type_HTH"/>
</dbReference>
<dbReference type="PROSITE" id="PS50943">
    <property type="entry name" value="HTH_CROC1"/>
    <property type="match status" value="1"/>
</dbReference>
<feature type="domain" description="HTH cro/C1-type" evidence="1">
    <location>
        <begin position="12"/>
        <end position="65"/>
    </location>
</feature>
<comment type="caution">
    <text evidence="2">The sequence shown here is derived from an EMBL/GenBank/DDBJ whole genome shotgun (WGS) entry which is preliminary data.</text>
</comment>
<organism evidence="2 3">
    <name type="scientific">Aequorivita vitellina</name>
    <dbReference type="NCBI Taxonomy" id="2874475"/>
    <lineage>
        <taxon>Bacteria</taxon>
        <taxon>Pseudomonadati</taxon>
        <taxon>Bacteroidota</taxon>
        <taxon>Flavobacteriia</taxon>
        <taxon>Flavobacteriales</taxon>
        <taxon>Flavobacteriaceae</taxon>
        <taxon>Aequorivita</taxon>
    </lineage>
</organism>
<dbReference type="SUPFAM" id="SSF47413">
    <property type="entry name" value="lambda repressor-like DNA-binding domains"/>
    <property type="match status" value="1"/>
</dbReference>
<dbReference type="AlphaFoldDB" id="A0A9X1QS77"/>
<evidence type="ECO:0000313" key="3">
    <source>
        <dbReference type="Proteomes" id="UP001139461"/>
    </source>
</evidence>
<dbReference type="SMART" id="SM00530">
    <property type="entry name" value="HTH_XRE"/>
    <property type="match status" value="1"/>
</dbReference>
<dbReference type="Gene3D" id="1.10.260.40">
    <property type="entry name" value="lambda repressor-like DNA-binding domains"/>
    <property type="match status" value="1"/>
</dbReference>
<protein>
    <submittedName>
        <fullName evidence="2">Helix-turn-helix transcriptional regulator</fullName>
    </submittedName>
</protein>
<dbReference type="EMBL" id="JAIRBA010000004">
    <property type="protein sequence ID" value="MCG2417953.1"/>
    <property type="molecule type" value="Genomic_DNA"/>
</dbReference>
<accession>A0A9X1QS77</accession>
<dbReference type="RefSeq" id="WP_237601769.1">
    <property type="nucleotide sequence ID" value="NZ_JAIRBA010000004.1"/>
</dbReference>
<keyword evidence="3" id="KW-1185">Reference proteome</keyword>
<evidence type="ECO:0000313" key="2">
    <source>
        <dbReference type="EMBL" id="MCG2417953.1"/>
    </source>
</evidence>
<proteinExistence type="predicted"/>
<reference evidence="2" key="1">
    <citation type="submission" date="2021-09" db="EMBL/GenBank/DDBJ databases">
        <title>Genome of Aequorivita sp. strain F47161.</title>
        <authorList>
            <person name="Wang Y."/>
        </authorList>
    </citation>
    <scope>NUCLEOTIDE SEQUENCE</scope>
    <source>
        <strain evidence="2">F47161</strain>
    </source>
</reference>
<dbReference type="Pfam" id="PF01381">
    <property type="entry name" value="HTH_3"/>
    <property type="match status" value="1"/>
</dbReference>
<name>A0A9X1QS77_9FLAO</name>
<sequence length="135" mass="15714">MDTTKNHIGQNIRRIRELRGLKQDALGFELGISQKQVSHLEHQESVAEETLLQIARVLGVSPHVITLFTEEAFINYCENFLNRPQDAFEVEPLHEASLHASRFAPHDKIFELYERLLQAEREKLAYVEKILEHKL</sequence>
<evidence type="ECO:0000259" key="1">
    <source>
        <dbReference type="PROSITE" id="PS50943"/>
    </source>
</evidence>
<dbReference type="Proteomes" id="UP001139461">
    <property type="component" value="Unassembled WGS sequence"/>
</dbReference>
<dbReference type="GO" id="GO:0003677">
    <property type="term" value="F:DNA binding"/>
    <property type="evidence" value="ECO:0007669"/>
    <property type="project" value="InterPro"/>
</dbReference>
<gene>
    <name evidence="2" type="ORF">K8089_02885</name>
</gene>
<dbReference type="CDD" id="cd00093">
    <property type="entry name" value="HTH_XRE"/>
    <property type="match status" value="1"/>
</dbReference>
<dbReference type="InterPro" id="IPR010982">
    <property type="entry name" value="Lambda_DNA-bd_dom_sf"/>
</dbReference>